<protein>
    <recommendedName>
        <fullName evidence="3">DUF2989 domain-containing protein</fullName>
    </recommendedName>
</protein>
<organism evidence="1 2">
    <name type="scientific">Candidatus Enterovibrio altilux</name>
    <dbReference type="NCBI Taxonomy" id="1927128"/>
    <lineage>
        <taxon>Bacteria</taxon>
        <taxon>Pseudomonadati</taxon>
        <taxon>Pseudomonadota</taxon>
        <taxon>Gammaproteobacteria</taxon>
        <taxon>Vibrionales</taxon>
        <taxon>Vibrionaceae</taxon>
        <taxon>Enterovibrio</taxon>
    </lineage>
</organism>
<sequence>MKISRTTFSFKFAATLFVTSGLNGCFENNRSTAQLCKNNSQLCAKLNVRDGQCRHERTDLIWQRYNVMKKPTDLNKFDELVLTKKYARCMELVAQIETTTLKSKKTKRTEALFHAFDSIDRIERDLKNSYQPSIIYYRWTQGDNEALEQFLKLEETRYLDTSEMQLGLATYYFDKDKLHTLSLLLKALSLYDGRAGHTRDNVVPEVIKSLATANHSLGNMDDAYLWALIGSQLDLPVANQTQLRQLYPMNDFRRRRIASLARNISDAIKNGDFNVSLLSSLTIIND</sequence>
<reference evidence="2" key="1">
    <citation type="submission" date="2017-04" db="EMBL/GenBank/DDBJ databases">
        <title>Genome evolution of the luminous symbionts of deep sea anglerfish.</title>
        <authorList>
            <person name="Hendry T.A."/>
        </authorList>
    </citation>
    <scope>NUCLEOTIDE SEQUENCE [LARGE SCALE GENOMIC DNA]</scope>
</reference>
<evidence type="ECO:0008006" key="3">
    <source>
        <dbReference type="Google" id="ProtNLM"/>
    </source>
</evidence>
<dbReference type="EMBL" id="CP020663">
    <property type="protein sequence ID" value="ATF10321.1"/>
    <property type="molecule type" value="Genomic_DNA"/>
</dbReference>
<dbReference type="OrthoDB" id="5900133at2"/>
<dbReference type="AlphaFoldDB" id="A0A291BBF9"/>
<dbReference type="InterPro" id="IPR021372">
    <property type="entry name" value="DUF2989"/>
</dbReference>
<dbReference type="Pfam" id="PF11207">
    <property type="entry name" value="DUF2989"/>
    <property type="match status" value="1"/>
</dbReference>
<name>A0A291BBF9_9GAMM</name>
<accession>A0A291BBF9</accession>
<keyword evidence="2" id="KW-1185">Reference proteome</keyword>
<proteinExistence type="predicted"/>
<dbReference type="KEGG" id="elux:BTN50_1901"/>
<dbReference type="RefSeq" id="WP_096619761.1">
    <property type="nucleotide sequence ID" value="NZ_CP020663.1"/>
</dbReference>
<evidence type="ECO:0000313" key="2">
    <source>
        <dbReference type="Proteomes" id="UP000218160"/>
    </source>
</evidence>
<evidence type="ECO:0000313" key="1">
    <source>
        <dbReference type="EMBL" id="ATF10321.1"/>
    </source>
</evidence>
<dbReference type="Proteomes" id="UP000218160">
    <property type="component" value="Chromosome 2"/>
</dbReference>
<gene>
    <name evidence="1" type="ORF">BTN50_1901</name>
</gene>